<evidence type="ECO:0000313" key="2">
    <source>
        <dbReference type="Proteomes" id="UP000027821"/>
    </source>
</evidence>
<accession>A0A074LMU8</accession>
<sequence length="392" mass="45635">MKLNLIILLILVGFSNCQSQTINEEDRVEEIIKEGVNNKIEVEIHSRVDMTKIEIRAIANLWINYLNSEPDKISDNPYWNEEEKNLYEGFDLSRNLLYQFPSGQLLRHFKPKILSIEKEGDNYGIRTMYSAEGLEGEYRKSNPWAIQKLYAVQENSEWRLKNSLPIITADWNRKTVGKISFIYPHNHKFNQELADKANQFCNQISREFNFPEWEPFDFYITHSGDELGKLLNFDFFFAGYTTGIGMNEKRMLLSGFGSEYYPHEFVHLIVPKFERHSLIDEGFATWKGGAGGGKTFEESAILLANELTDNNTVSFSDIIDKKWGWQYTAYYTTGAILCHAAYENGGIRLVNELLQIPDDRDNLIDNLCSIFNIEKTEFEAFWRVEVLKFRNI</sequence>
<dbReference type="OrthoDB" id="788362at2"/>
<organism evidence="1 2">
    <name type="scientific">Anditalea andensis</name>
    <dbReference type="NCBI Taxonomy" id="1048983"/>
    <lineage>
        <taxon>Bacteria</taxon>
        <taxon>Pseudomonadati</taxon>
        <taxon>Bacteroidota</taxon>
        <taxon>Cytophagia</taxon>
        <taxon>Cytophagales</taxon>
        <taxon>Cytophagaceae</taxon>
        <taxon>Anditalea</taxon>
    </lineage>
</organism>
<dbReference type="AlphaFoldDB" id="A0A074LMU8"/>
<evidence type="ECO:0000313" key="1">
    <source>
        <dbReference type="EMBL" id="KEO75212.1"/>
    </source>
</evidence>
<dbReference type="eggNOG" id="ENOG5032WM6">
    <property type="taxonomic scope" value="Bacteria"/>
</dbReference>
<dbReference type="EMBL" id="JMIH01000014">
    <property type="protein sequence ID" value="KEO75212.1"/>
    <property type="molecule type" value="Genomic_DNA"/>
</dbReference>
<proteinExistence type="predicted"/>
<dbReference type="Proteomes" id="UP000027821">
    <property type="component" value="Unassembled WGS sequence"/>
</dbReference>
<evidence type="ECO:0008006" key="3">
    <source>
        <dbReference type="Google" id="ProtNLM"/>
    </source>
</evidence>
<keyword evidence="2" id="KW-1185">Reference proteome</keyword>
<name>A0A074LMU8_9BACT</name>
<comment type="caution">
    <text evidence="1">The sequence shown here is derived from an EMBL/GenBank/DDBJ whole genome shotgun (WGS) entry which is preliminary data.</text>
</comment>
<protein>
    <recommendedName>
        <fullName evidence="3">DUF1570 domain-containing protein</fullName>
    </recommendedName>
</protein>
<gene>
    <name evidence="1" type="ORF">EL17_06005</name>
</gene>
<reference evidence="1 2" key="1">
    <citation type="submission" date="2014-04" db="EMBL/GenBank/DDBJ databases">
        <title>Characterization and application of a salt tolerant electro-active bacterium.</title>
        <authorList>
            <person name="Yang L."/>
            <person name="Wei S."/>
            <person name="Tay Q.X.M."/>
        </authorList>
    </citation>
    <scope>NUCLEOTIDE SEQUENCE [LARGE SCALE GENOMIC DNA]</scope>
    <source>
        <strain evidence="1 2">LY1</strain>
    </source>
</reference>
<dbReference type="RefSeq" id="WP_035071911.1">
    <property type="nucleotide sequence ID" value="NZ_JMIH01000014.1"/>
</dbReference>